<accession>A0ABR1IQK8</accession>
<keyword evidence="3" id="KW-1185">Reference proteome</keyword>
<gene>
    <name evidence="2" type="ORF">VKT23_019534</name>
</gene>
<name>A0ABR1IQK8_9AGAR</name>
<dbReference type="Proteomes" id="UP001498398">
    <property type="component" value="Unassembled WGS sequence"/>
</dbReference>
<comment type="caution">
    <text evidence="2">The sequence shown here is derived from an EMBL/GenBank/DDBJ whole genome shotgun (WGS) entry which is preliminary data.</text>
</comment>
<reference evidence="2 3" key="1">
    <citation type="submission" date="2024-01" db="EMBL/GenBank/DDBJ databases">
        <title>A draft genome for the cacao thread blight pathogen Marasmiellus scandens.</title>
        <authorList>
            <person name="Baruah I.K."/>
            <person name="Leung J."/>
            <person name="Bukari Y."/>
            <person name="Amoako-Attah I."/>
            <person name="Meinhardt L.W."/>
            <person name="Bailey B.A."/>
            <person name="Cohen S.P."/>
        </authorList>
    </citation>
    <scope>NUCLEOTIDE SEQUENCE [LARGE SCALE GENOMIC DNA]</scope>
    <source>
        <strain evidence="2 3">GH-19</strain>
    </source>
</reference>
<evidence type="ECO:0000259" key="1">
    <source>
        <dbReference type="Pfam" id="PF17109"/>
    </source>
</evidence>
<protein>
    <recommendedName>
        <fullName evidence="1">Fungal STAND N-terminal Goodbye domain-containing protein</fullName>
    </recommendedName>
</protein>
<dbReference type="InterPro" id="IPR031350">
    <property type="entry name" value="Goodbye_dom"/>
</dbReference>
<proteinExistence type="predicted"/>
<sequence length="110" mass="12143">MTTPVTSPISSLDPQDTQYLEIWNEAVKKYNDTLAGNKGVKLHKFSTREEVLSFIQKEAGSFGKFKEKGDMVMNYVNPILDVIGLICGTAGEGAGLVSFSLSFQCKLQKY</sequence>
<organism evidence="2 3">
    <name type="scientific">Marasmiellus scandens</name>
    <dbReference type="NCBI Taxonomy" id="2682957"/>
    <lineage>
        <taxon>Eukaryota</taxon>
        <taxon>Fungi</taxon>
        <taxon>Dikarya</taxon>
        <taxon>Basidiomycota</taxon>
        <taxon>Agaricomycotina</taxon>
        <taxon>Agaricomycetes</taxon>
        <taxon>Agaricomycetidae</taxon>
        <taxon>Agaricales</taxon>
        <taxon>Marasmiineae</taxon>
        <taxon>Omphalotaceae</taxon>
        <taxon>Marasmiellus</taxon>
    </lineage>
</organism>
<dbReference type="Pfam" id="PF17109">
    <property type="entry name" value="Goodbye"/>
    <property type="match status" value="1"/>
</dbReference>
<evidence type="ECO:0000313" key="3">
    <source>
        <dbReference type="Proteomes" id="UP001498398"/>
    </source>
</evidence>
<dbReference type="EMBL" id="JBANRG010000103">
    <property type="protein sequence ID" value="KAK7435701.1"/>
    <property type="molecule type" value="Genomic_DNA"/>
</dbReference>
<evidence type="ECO:0000313" key="2">
    <source>
        <dbReference type="EMBL" id="KAK7435701.1"/>
    </source>
</evidence>
<feature type="domain" description="Fungal STAND N-terminal Goodbye" evidence="1">
    <location>
        <begin position="23"/>
        <end position="99"/>
    </location>
</feature>